<dbReference type="Pfam" id="PF08378">
    <property type="entry name" value="NERD"/>
    <property type="match status" value="1"/>
</dbReference>
<evidence type="ECO:0000259" key="1">
    <source>
        <dbReference type="PROSITE" id="PS50965"/>
    </source>
</evidence>
<evidence type="ECO:0000313" key="3">
    <source>
        <dbReference type="Proteomes" id="UP000242864"/>
    </source>
</evidence>
<name>A0AAC9RRG5_9STAP</name>
<gene>
    <name evidence="2" type="ORF">B5P37_06360</name>
</gene>
<dbReference type="AlphaFoldDB" id="A0AAC9RRG5"/>
<dbReference type="Proteomes" id="UP000242864">
    <property type="component" value="Chromosome"/>
</dbReference>
<reference evidence="2 3" key="1">
    <citation type="submission" date="2017-04" db="EMBL/GenBank/DDBJ databases">
        <authorList>
            <person name="Veseli I.A."/>
            <person name="Tang C."/>
            <person name="Pombert J.-F."/>
        </authorList>
    </citation>
    <scope>NUCLEOTIDE SEQUENCE [LARGE SCALE GENOMIC DNA]</scope>
    <source>
        <strain evidence="2 3">ATCC 700373</strain>
    </source>
</reference>
<organism evidence="2 3">
    <name type="scientific">Staphylococcus lutrae</name>
    <dbReference type="NCBI Taxonomy" id="155085"/>
    <lineage>
        <taxon>Bacteria</taxon>
        <taxon>Bacillati</taxon>
        <taxon>Bacillota</taxon>
        <taxon>Bacilli</taxon>
        <taxon>Bacillales</taxon>
        <taxon>Staphylococcaceae</taxon>
        <taxon>Staphylococcus</taxon>
    </lineage>
</organism>
<dbReference type="InterPro" id="IPR011528">
    <property type="entry name" value="NERD"/>
</dbReference>
<feature type="domain" description="NERD" evidence="1">
    <location>
        <begin position="101"/>
        <end position="244"/>
    </location>
</feature>
<dbReference type="PROSITE" id="PS50965">
    <property type="entry name" value="NERD"/>
    <property type="match status" value="1"/>
</dbReference>
<keyword evidence="3" id="KW-1185">Reference proteome</keyword>
<accession>A0AAC9RRG5</accession>
<dbReference type="KEGG" id="slz:B5P37_06360"/>
<proteinExistence type="predicted"/>
<sequence length="300" mass="35870">MILVTIVLMIIVGGLLFALKSKNEVVKNEKRKRVHLEQDYQMKLEQKENEVGTHIQEIEKYQFSKNEMETDFKQLKKGYMQLIEQVKQHKIFSKNVGEVMASRDLFNIFETYKENGIINHYRIINNILFSDNEVRQIDHLVVCDYGIYMIETKTWKGDIFYNANKQALQGTEYGFLARYIFNDKFEKEYKTFVLKNDENNRFQVADYGNPYKQVRQSIYRIYNYFNKKYFVNGLVYFNYKTEEDQYIFFDGSEKDNSIKAVNQLENLIAYFDDKIKNSRKCMDENEINDVVSKVEGYIVL</sequence>
<protein>
    <recommendedName>
        <fullName evidence="1">NERD domain-containing protein</fullName>
    </recommendedName>
</protein>
<dbReference type="EMBL" id="CP020773">
    <property type="protein sequence ID" value="ARJ50968.1"/>
    <property type="molecule type" value="Genomic_DNA"/>
</dbReference>
<evidence type="ECO:0000313" key="2">
    <source>
        <dbReference type="EMBL" id="ARJ50968.1"/>
    </source>
</evidence>